<dbReference type="PRINTS" id="PR00320">
    <property type="entry name" value="GPROTEINBRPT"/>
</dbReference>
<evidence type="ECO:0000256" key="3">
    <source>
        <dbReference type="PROSITE-ProRule" id="PRU00221"/>
    </source>
</evidence>
<feature type="repeat" description="WD" evidence="3">
    <location>
        <begin position="449"/>
        <end position="481"/>
    </location>
</feature>
<evidence type="ECO:0000313" key="5">
    <source>
        <dbReference type="Proteomes" id="UP000636800"/>
    </source>
</evidence>
<comment type="caution">
    <text evidence="4">The sequence shown here is derived from an EMBL/GenBank/DDBJ whole genome shotgun (WGS) entry which is preliminary data.</text>
</comment>
<feature type="repeat" description="WD" evidence="3">
    <location>
        <begin position="345"/>
        <end position="378"/>
    </location>
</feature>
<dbReference type="SMART" id="SM00320">
    <property type="entry name" value="WD40"/>
    <property type="match status" value="6"/>
</dbReference>
<evidence type="ECO:0000256" key="2">
    <source>
        <dbReference type="ARBA" id="ARBA00022737"/>
    </source>
</evidence>
<feature type="repeat" description="WD" evidence="3">
    <location>
        <begin position="489"/>
        <end position="525"/>
    </location>
</feature>
<evidence type="ECO:0000313" key="4">
    <source>
        <dbReference type="EMBL" id="KAG0498574.1"/>
    </source>
</evidence>
<protein>
    <submittedName>
        <fullName evidence="4">Uncharacterized protein</fullName>
    </submittedName>
</protein>
<dbReference type="InterPro" id="IPR001680">
    <property type="entry name" value="WD40_rpt"/>
</dbReference>
<dbReference type="Proteomes" id="UP000636800">
    <property type="component" value="Chromosome 1"/>
</dbReference>
<dbReference type="SUPFAM" id="SSF50978">
    <property type="entry name" value="WD40 repeat-like"/>
    <property type="match status" value="1"/>
</dbReference>
<dbReference type="PROSITE" id="PS50294">
    <property type="entry name" value="WD_REPEATS_REGION"/>
    <property type="match status" value="3"/>
</dbReference>
<dbReference type="InterPro" id="IPR036322">
    <property type="entry name" value="WD40_repeat_dom_sf"/>
</dbReference>
<dbReference type="PANTHER" id="PTHR14221:SF0">
    <property type="entry name" value="WD REPEAT-CONTAINING PROTEIN 44"/>
    <property type="match status" value="1"/>
</dbReference>
<dbReference type="EMBL" id="JADCNL010000001">
    <property type="protein sequence ID" value="KAG0498574.1"/>
    <property type="molecule type" value="Genomic_DNA"/>
</dbReference>
<dbReference type="PROSITE" id="PS50082">
    <property type="entry name" value="WD_REPEATS_2"/>
    <property type="match status" value="3"/>
</dbReference>
<sequence>MVTLLRFDADAFALHGRQGLSFFFIDLHLSSLISACNEVFVFGFKKSAFFFKTTFCACAIATLRRGLGSLSAPSDAVFENLAKSCTLVCEDIMACDFRDDESTFFNSSPRFPSTSHASFREEKSDKWTTSDPLYKVWLESPGSIQERRVRFMQLMGLDSVRTTKPDSVFPNGELMMDTHITGEFYRIFSDSGTVLRSSESDNESLLSRSDEVTSSFQEQTLNEQFERRYKDLKDANVDGEFESNCSSSGRLQMDVRSFTSYGQRQMQRGDSLSISTYEKALRSKSFRWLQKLGALACIAGRKDYEYDAGASISDVTARARLQKIQVNACHKKSKEFSGVYMAQNFQAHQGAILTMKFSPDGEYLATGGEDGVVRIWQVLECARSSEDEISHDDPSCIYFWVSHLSELELLHVDKAKKISSKNWRRTPDSACVVVPPEVFHIAEKPLCEFHGHKGDVLDLAWSNDLCVLSSSADKTVRLWRLGCDSCLNVYAHNNYVTCVQFNPINEEYFISGCIDGKVRIWRISTCRVVDWVDINDIVTAVCYRPDGKVLVVGSLEGDCRFYDASENHLQLDTKVLFDGKKKSLDKRITGFQFCPSNRRRLMVSCGDSVIRILEGVDVISKYKGLRNAGSHISATFTVNGQHIISASDDSQVYIWSHSNDDHTPSTNSKSISSSEHFTSQFVSIAAPWPGLCNKRPSLVAYELPSSNKDCIEPADVDPVLNNSLYLSPSTSFKLNPDFFIESLHRGSATWPAEKLPTGMSKVSDFDKSQFKFLKSSFKKRTSHAWGQVIVTAGWDGRISSFQNYGLPTHL</sequence>
<evidence type="ECO:0000256" key="1">
    <source>
        <dbReference type="ARBA" id="ARBA00022574"/>
    </source>
</evidence>
<dbReference type="PANTHER" id="PTHR14221">
    <property type="entry name" value="WD REPEAT DOMAIN 44"/>
    <property type="match status" value="1"/>
</dbReference>
<organism evidence="4 5">
    <name type="scientific">Vanilla planifolia</name>
    <name type="common">Vanilla</name>
    <dbReference type="NCBI Taxonomy" id="51239"/>
    <lineage>
        <taxon>Eukaryota</taxon>
        <taxon>Viridiplantae</taxon>
        <taxon>Streptophyta</taxon>
        <taxon>Embryophyta</taxon>
        <taxon>Tracheophyta</taxon>
        <taxon>Spermatophyta</taxon>
        <taxon>Magnoliopsida</taxon>
        <taxon>Liliopsida</taxon>
        <taxon>Asparagales</taxon>
        <taxon>Orchidaceae</taxon>
        <taxon>Vanilloideae</taxon>
        <taxon>Vanilleae</taxon>
        <taxon>Vanilla</taxon>
    </lineage>
</organism>
<proteinExistence type="predicted"/>
<reference evidence="4 5" key="1">
    <citation type="journal article" date="2020" name="Nat. Food">
        <title>A phased Vanilla planifolia genome enables genetic improvement of flavour and production.</title>
        <authorList>
            <person name="Hasing T."/>
            <person name="Tang H."/>
            <person name="Brym M."/>
            <person name="Khazi F."/>
            <person name="Huang T."/>
            <person name="Chambers A.H."/>
        </authorList>
    </citation>
    <scope>NUCLEOTIDE SEQUENCE [LARGE SCALE GENOMIC DNA]</scope>
    <source>
        <tissue evidence="4">Leaf</tissue>
    </source>
</reference>
<accession>A0A835RUU1</accession>
<gene>
    <name evidence="4" type="ORF">HPP92_003265</name>
</gene>
<dbReference type="Pfam" id="PF00400">
    <property type="entry name" value="WD40"/>
    <property type="match status" value="5"/>
</dbReference>
<dbReference type="InterPro" id="IPR015943">
    <property type="entry name" value="WD40/YVTN_repeat-like_dom_sf"/>
</dbReference>
<dbReference type="Gene3D" id="2.130.10.10">
    <property type="entry name" value="YVTN repeat-like/Quinoprotein amine dehydrogenase"/>
    <property type="match status" value="1"/>
</dbReference>
<name>A0A835RUU1_VANPL</name>
<keyword evidence="2" id="KW-0677">Repeat</keyword>
<dbReference type="OrthoDB" id="512920at2759"/>
<dbReference type="InterPro" id="IPR040324">
    <property type="entry name" value="WDR44/Dgr2"/>
</dbReference>
<keyword evidence="5" id="KW-1185">Reference proteome</keyword>
<dbReference type="AlphaFoldDB" id="A0A835RUU1"/>
<keyword evidence="1 3" id="KW-0853">WD repeat</keyword>
<dbReference type="InterPro" id="IPR020472">
    <property type="entry name" value="WD40_PAC1"/>
</dbReference>